<keyword evidence="3" id="KW-0255">Endonuclease</keyword>
<dbReference type="PANTHER" id="PTHR34039">
    <property type="entry name" value="UPF0102 PROTEIN YRAN"/>
    <property type="match status" value="1"/>
</dbReference>
<proteinExistence type="inferred from homology"/>
<dbReference type="CDD" id="cd20736">
    <property type="entry name" value="PoNe_Nuclease"/>
    <property type="match status" value="1"/>
</dbReference>
<dbReference type="AlphaFoldDB" id="A0A1I1KAW8"/>
<evidence type="ECO:0000256" key="1">
    <source>
        <dbReference type="ARBA" id="ARBA00006738"/>
    </source>
</evidence>
<evidence type="ECO:0000256" key="2">
    <source>
        <dbReference type="HAMAP-Rule" id="MF_00048"/>
    </source>
</evidence>
<gene>
    <name evidence="3" type="ORF">SAMN02745724_01945</name>
</gene>
<accession>A0A1I1KAW8</accession>
<evidence type="ECO:0000313" key="4">
    <source>
        <dbReference type="Proteomes" id="UP000198862"/>
    </source>
</evidence>
<dbReference type="STRING" id="1123010.SAMN02745724_01945"/>
<dbReference type="HAMAP" id="MF_00048">
    <property type="entry name" value="UPF0102"/>
    <property type="match status" value="1"/>
</dbReference>
<dbReference type="NCBIfam" id="NF009150">
    <property type="entry name" value="PRK12497.1-3"/>
    <property type="match status" value="1"/>
</dbReference>
<dbReference type="InterPro" id="IPR011335">
    <property type="entry name" value="Restrct_endonuc-II-like"/>
</dbReference>
<dbReference type="Pfam" id="PF02021">
    <property type="entry name" value="UPF0102"/>
    <property type="match status" value="1"/>
</dbReference>
<dbReference type="InterPro" id="IPR011856">
    <property type="entry name" value="tRNA_endonuc-like_dom_sf"/>
</dbReference>
<dbReference type="InterPro" id="IPR003509">
    <property type="entry name" value="UPF0102_YraN-like"/>
</dbReference>
<dbReference type="PANTHER" id="PTHR34039:SF1">
    <property type="entry name" value="UPF0102 PROTEIN YRAN"/>
    <property type="match status" value="1"/>
</dbReference>
<keyword evidence="3" id="KW-0540">Nuclease</keyword>
<evidence type="ECO:0000313" key="3">
    <source>
        <dbReference type="EMBL" id="SFC54680.1"/>
    </source>
</evidence>
<dbReference type="OrthoDB" id="9794876at2"/>
<dbReference type="GO" id="GO:0004519">
    <property type="term" value="F:endonuclease activity"/>
    <property type="evidence" value="ECO:0007669"/>
    <property type="project" value="UniProtKB-KW"/>
</dbReference>
<keyword evidence="3" id="KW-0378">Hydrolase</keyword>
<protein>
    <recommendedName>
        <fullName evidence="2">UPF0102 protein SAMN02745724_01945</fullName>
    </recommendedName>
</protein>
<dbReference type="SUPFAM" id="SSF52980">
    <property type="entry name" value="Restriction endonuclease-like"/>
    <property type="match status" value="1"/>
</dbReference>
<organism evidence="3 4">
    <name type="scientific">Pseudoalteromonas denitrificans DSM 6059</name>
    <dbReference type="NCBI Taxonomy" id="1123010"/>
    <lineage>
        <taxon>Bacteria</taxon>
        <taxon>Pseudomonadati</taxon>
        <taxon>Pseudomonadota</taxon>
        <taxon>Gammaproteobacteria</taxon>
        <taxon>Alteromonadales</taxon>
        <taxon>Pseudoalteromonadaceae</taxon>
        <taxon>Pseudoalteromonas</taxon>
    </lineage>
</organism>
<dbReference type="Gene3D" id="3.40.1350.10">
    <property type="match status" value="1"/>
</dbReference>
<reference evidence="3 4" key="1">
    <citation type="submission" date="2016-10" db="EMBL/GenBank/DDBJ databases">
        <authorList>
            <person name="de Groot N.N."/>
        </authorList>
    </citation>
    <scope>NUCLEOTIDE SEQUENCE [LARGE SCALE GENOMIC DNA]</scope>
    <source>
        <strain evidence="3 4">DSM 6059</strain>
    </source>
</reference>
<dbReference type="EMBL" id="FOLO01000011">
    <property type="protein sequence ID" value="SFC54680.1"/>
    <property type="molecule type" value="Genomic_DNA"/>
</dbReference>
<keyword evidence="4" id="KW-1185">Reference proteome</keyword>
<dbReference type="Proteomes" id="UP000198862">
    <property type="component" value="Unassembled WGS sequence"/>
</dbReference>
<dbReference type="RefSeq" id="WP_091983196.1">
    <property type="nucleotide sequence ID" value="NZ_FOLO01000011.1"/>
</dbReference>
<comment type="similarity">
    <text evidence="1 2">Belongs to the UPF0102 family.</text>
</comment>
<name>A0A1I1KAW8_9GAMM</name>
<dbReference type="GO" id="GO:0003676">
    <property type="term" value="F:nucleic acid binding"/>
    <property type="evidence" value="ECO:0007669"/>
    <property type="project" value="InterPro"/>
</dbReference>
<sequence>MSWFKTIWRNSREKGQYYEIQAEGFLKQQGLKPIDRNYWCKLGEIDLIMQQKDTLVFIEVKYRKSALYGGALYALTQSKQKKLKKAIQFYIQQHQLQNSALRVDFVAINGQNPYQFNWIKNVF</sequence>
<dbReference type="NCBIfam" id="TIGR00252">
    <property type="entry name" value="YraN family protein"/>
    <property type="match status" value="1"/>
</dbReference>